<keyword evidence="6" id="KW-1185">Reference proteome</keyword>
<dbReference type="InterPro" id="IPR036084">
    <property type="entry name" value="Ser_inhib-like_sf"/>
</dbReference>
<dbReference type="SMART" id="SM00186">
    <property type="entry name" value="FBG"/>
    <property type="match status" value="1"/>
</dbReference>
<dbReference type="InterPro" id="IPR024731">
    <property type="entry name" value="NELL2-like_EGF"/>
</dbReference>
<dbReference type="CDD" id="cd00087">
    <property type="entry name" value="FReD"/>
    <property type="match status" value="1"/>
</dbReference>
<dbReference type="InterPro" id="IPR036056">
    <property type="entry name" value="Fibrinogen-like_C"/>
</dbReference>
<dbReference type="NCBIfam" id="NF040941">
    <property type="entry name" value="GGGWT_bact"/>
    <property type="match status" value="1"/>
</dbReference>
<evidence type="ECO:0000313" key="6">
    <source>
        <dbReference type="Proteomes" id="UP000230750"/>
    </source>
</evidence>
<evidence type="ECO:0000259" key="4">
    <source>
        <dbReference type="PROSITE" id="PS51406"/>
    </source>
</evidence>
<evidence type="ECO:0000313" key="5">
    <source>
        <dbReference type="EMBL" id="PIK61437.1"/>
    </source>
</evidence>
<feature type="domain" description="Fibrinogen C-terminal" evidence="4">
    <location>
        <begin position="585"/>
        <end position="826"/>
    </location>
</feature>
<sequence>MDFENVAGDTYYVTYDKFRISDEWGNYYISSLGTFIKSDELNIEWCPANEIFSNETCERTCEDPDTCISATSRTETEQCVCVGDHLRLQEQCIPGNQCNCFVADKGSVLTDGQFYANPGCTRKSTCRKNRLIDESYQCSDHATCDTRNGVRKCYCNQNYHGDGVTCTHNCFVADKGSVIREGEFYVNSGCTRKSTCGNNRLIDERYQCSDHATCDTRNGVRKCYCNQNYHGDGVTCTHNCFVADKGSVIRNGEFYANSRCTRKSTCRNNRLIDRSYQCSEHATCDTRSGVRKCYCDPNYQGDGVTCTHNCFVADKGSVLRDGQFYANSGCTRKSTCRNNRLIEESYQCSEHATCDTRTGVRKCFCNQNYHGDGVTCTHNCFVADKGSILMEGHFYANSGCTRKSTCRNNRLIIDESYQCSEHATCDTRTGVRKCFCNQNYNGDGVTCTHNCFVADKGSVLREGQFHANSGCSRKSTCRKNRLIDESYQCSEHATCDTRNGVRKCYCNQNYHEDGVTCTHNCFVSEKGSILTEGNYYINTRCSRKSTCRNNRLIHESYQCSEHATCDERNDVRKCYCNANYEGDGVTCTLIPKDCYELYVSGTRSDGVHTIYPDGSPRGIQVFCEMESNGGGWTVIQRRSSASVDFYRTWAEYKNGFENPIRDHWLGNDYIHAITNQKTYSLRIDLTDSSNSSYYAFYSSFSISDDSDKYRLSIGSYRGNAGDNAMSRSNNKQFSTRDRDNDQSSSNHCAEKHQGAWWFGGHYFYDYCSTHEYYCDYFPRGSYCANCANSHLNGDYDGSTRGTNIFWSYLSGYDCGLKYTEMKIRPV</sequence>
<feature type="region of interest" description="Disordered" evidence="3">
    <location>
        <begin position="722"/>
        <end position="746"/>
    </location>
</feature>
<name>A0A2G8LMF0_STIJA</name>
<dbReference type="InterPro" id="IPR014716">
    <property type="entry name" value="Fibrinogen_a/b/g_C_1"/>
</dbReference>
<dbReference type="PANTHER" id="PTHR19143">
    <property type="entry name" value="FIBRINOGEN/TENASCIN/ANGIOPOEITIN"/>
    <property type="match status" value="1"/>
</dbReference>
<evidence type="ECO:0000256" key="2">
    <source>
        <dbReference type="ARBA" id="ARBA00023157"/>
    </source>
</evidence>
<dbReference type="Pfam" id="PF12947">
    <property type="entry name" value="EGF_3"/>
    <property type="match status" value="5"/>
</dbReference>
<keyword evidence="2" id="KW-1015">Disulfide bond</keyword>
<protein>
    <recommendedName>
        <fullName evidence="4">Fibrinogen C-terminal domain-containing protein</fullName>
    </recommendedName>
</protein>
<dbReference type="PANTHER" id="PTHR19143:SF458">
    <property type="entry name" value="FIBRINOGEN C-TERMINAL DOMAIN-CONTAINING PROTEIN-RELATED"/>
    <property type="match status" value="1"/>
</dbReference>
<accession>A0A2G8LMF0</accession>
<evidence type="ECO:0000256" key="1">
    <source>
        <dbReference type="ARBA" id="ARBA00022536"/>
    </source>
</evidence>
<dbReference type="InterPro" id="IPR000742">
    <property type="entry name" value="EGF"/>
</dbReference>
<dbReference type="InterPro" id="IPR050373">
    <property type="entry name" value="Fibrinogen_C-term_domain"/>
</dbReference>
<dbReference type="Pfam" id="PF00147">
    <property type="entry name" value="Fibrinogen_C"/>
    <property type="match status" value="1"/>
</dbReference>
<dbReference type="SMART" id="SM00181">
    <property type="entry name" value="EGF"/>
    <property type="match status" value="7"/>
</dbReference>
<dbReference type="SUPFAM" id="SSF57567">
    <property type="entry name" value="Serine protease inhibitors"/>
    <property type="match status" value="1"/>
</dbReference>
<dbReference type="SUPFAM" id="SSF56496">
    <property type="entry name" value="Fibrinogen C-terminal domain-like"/>
    <property type="match status" value="1"/>
</dbReference>
<dbReference type="Proteomes" id="UP000230750">
    <property type="component" value="Unassembled WGS sequence"/>
</dbReference>
<gene>
    <name evidence="5" type="ORF">BSL78_01658</name>
</gene>
<dbReference type="InterPro" id="IPR002181">
    <property type="entry name" value="Fibrinogen_a/b/g_C_dom"/>
</dbReference>
<dbReference type="OrthoDB" id="382013at2759"/>
<keyword evidence="1" id="KW-0245">EGF-like domain</keyword>
<evidence type="ECO:0000256" key="3">
    <source>
        <dbReference type="SAM" id="MobiDB-lite"/>
    </source>
</evidence>
<reference evidence="5 6" key="1">
    <citation type="journal article" date="2017" name="PLoS Biol.">
        <title>The sea cucumber genome provides insights into morphological evolution and visceral regeneration.</title>
        <authorList>
            <person name="Zhang X."/>
            <person name="Sun L."/>
            <person name="Yuan J."/>
            <person name="Sun Y."/>
            <person name="Gao Y."/>
            <person name="Zhang L."/>
            <person name="Li S."/>
            <person name="Dai H."/>
            <person name="Hamel J.F."/>
            <person name="Liu C."/>
            <person name="Yu Y."/>
            <person name="Liu S."/>
            <person name="Lin W."/>
            <person name="Guo K."/>
            <person name="Jin S."/>
            <person name="Xu P."/>
            <person name="Storey K.B."/>
            <person name="Huan P."/>
            <person name="Zhang T."/>
            <person name="Zhou Y."/>
            <person name="Zhang J."/>
            <person name="Lin C."/>
            <person name="Li X."/>
            <person name="Xing L."/>
            <person name="Huo D."/>
            <person name="Sun M."/>
            <person name="Wang L."/>
            <person name="Mercier A."/>
            <person name="Li F."/>
            <person name="Yang H."/>
            <person name="Xiang J."/>
        </authorList>
    </citation>
    <scope>NUCLEOTIDE SEQUENCE [LARGE SCALE GENOMIC DNA]</scope>
    <source>
        <strain evidence="5">Shaxun</strain>
        <tissue evidence="5">Muscle</tissue>
    </source>
</reference>
<dbReference type="EMBL" id="MRZV01000032">
    <property type="protein sequence ID" value="PIK61437.1"/>
    <property type="molecule type" value="Genomic_DNA"/>
</dbReference>
<dbReference type="Gene3D" id="3.90.215.10">
    <property type="entry name" value="Gamma Fibrinogen, chain A, domain 1"/>
    <property type="match status" value="1"/>
</dbReference>
<organism evidence="5 6">
    <name type="scientific">Stichopus japonicus</name>
    <name type="common">Sea cucumber</name>
    <dbReference type="NCBI Taxonomy" id="307972"/>
    <lineage>
        <taxon>Eukaryota</taxon>
        <taxon>Metazoa</taxon>
        <taxon>Echinodermata</taxon>
        <taxon>Eleutherozoa</taxon>
        <taxon>Echinozoa</taxon>
        <taxon>Holothuroidea</taxon>
        <taxon>Aspidochirotacea</taxon>
        <taxon>Aspidochirotida</taxon>
        <taxon>Stichopodidae</taxon>
        <taxon>Apostichopus</taxon>
    </lineage>
</organism>
<dbReference type="AlphaFoldDB" id="A0A2G8LMF0"/>
<dbReference type="PROSITE" id="PS51406">
    <property type="entry name" value="FIBRINOGEN_C_2"/>
    <property type="match status" value="1"/>
</dbReference>
<dbReference type="Gene3D" id="2.10.25.10">
    <property type="entry name" value="Laminin"/>
    <property type="match status" value="7"/>
</dbReference>
<comment type="caution">
    <text evidence="5">The sequence shown here is derived from an EMBL/GenBank/DDBJ whole genome shotgun (WGS) entry which is preliminary data.</text>
</comment>
<dbReference type="GO" id="GO:0005615">
    <property type="term" value="C:extracellular space"/>
    <property type="evidence" value="ECO:0007669"/>
    <property type="project" value="TreeGrafter"/>
</dbReference>
<proteinExistence type="predicted"/>